<feature type="domain" description="RING-type" evidence="4">
    <location>
        <begin position="190"/>
        <end position="249"/>
    </location>
</feature>
<dbReference type="CDD" id="cd13246">
    <property type="entry name" value="PH_Scd1"/>
    <property type="match status" value="1"/>
</dbReference>
<dbReference type="Gene3D" id="2.30.29.30">
    <property type="entry name" value="Pleckstrin-homology domain (PH domain)/Phosphotyrosine-binding domain (PTB)"/>
    <property type="match status" value="1"/>
</dbReference>
<feature type="region of interest" description="Disordered" evidence="2">
    <location>
        <begin position="79"/>
        <end position="154"/>
    </location>
</feature>
<dbReference type="InterPro" id="IPR013083">
    <property type="entry name" value="Znf_RING/FYVE/PHD"/>
</dbReference>
<evidence type="ECO:0000256" key="1">
    <source>
        <dbReference type="PROSITE-ProRule" id="PRU00175"/>
    </source>
</evidence>
<dbReference type="Proteomes" id="UP000076738">
    <property type="component" value="Unassembled WGS sequence"/>
</dbReference>
<dbReference type="PROSITE" id="PS50089">
    <property type="entry name" value="ZF_RING_2"/>
    <property type="match status" value="1"/>
</dbReference>
<feature type="region of interest" description="Disordered" evidence="2">
    <location>
        <begin position="382"/>
        <end position="456"/>
    </location>
</feature>
<evidence type="ECO:0000313" key="5">
    <source>
        <dbReference type="EMBL" id="KZP01790.1"/>
    </source>
</evidence>
<feature type="compositionally biased region" description="Low complexity" evidence="2">
    <location>
        <begin position="18"/>
        <end position="33"/>
    </location>
</feature>
<dbReference type="SUPFAM" id="SSF50729">
    <property type="entry name" value="PH domain-like"/>
    <property type="match status" value="1"/>
</dbReference>
<gene>
    <name evidence="5" type="ORF">CALVIDRAFT_532546</name>
</gene>
<feature type="compositionally biased region" description="Polar residues" evidence="2">
    <location>
        <begin position="331"/>
        <end position="342"/>
    </location>
</feature>
<feature type="region of interest" description="Disordered" evidence="2">
    <location>
        <begin position="662"/>
        <end position="773"/>
    </location>
</feature>
<proteinExistence type="predicted"/>
<dbReference type="GO" id="GO:0030010">
    <property type="term" value="P:establishment of cell polarity"/>
    <property type="evidence" value="ECO:0007669"/>
    <property type="project" value="TreeGrafter"/>
</dbReference>
<evidence type="ECO:0000313" key="6">
    <source>
        <dbReference type="Proteomes" id="UP000076738"/>
    </source>
</evidence>
<dbReference type="SMART" id="SM00184">
    <property type="entry name" value="RING"/>
    <property type="match status" value="1"/>
</dbReference>
<keyword evidence="1" id="KW-0863">Zinc-finger</keyword>
<dbReference type="GO" id="GO:0008270">
    <property type="term" value="F:zinc ion binding"/>
    <property type="evidence" value="ECO:0007669"/>
    <property type="project" value="UniProtKB-KW"/>
</dbReference>
<dbReference type="GO" id="GO:0005737">
    <property type="term" value="C:cytoplasm"/>
    <property type="evidence" value="ECO:0007669"/>
    <property type="project" value="TreeGrafter"/>
</dbReference>
<feature type="domain" description="PH" evidence="3">
    <location>
        <begin position="498"/>
        <end position="624"/>
    </location>
</feature>
<dbReference type="PANTHER" id="PTHR47339">
    <property type="entry name" value="CELL DIVISION CONTROL PROTEIN 24"/>
    <property type="match status" value="1"/>
</dbReference>
<protein>
    <recommendedName>
        <fullName evidence="7">RING-type domain-containing protein</fullName>
    </recommendedName>
</protein>
<accession>A0A167SCP8</accession>
<dbReference type="STRING" id="1330018.A0A167SCP8"/>
<evidence type="ECO:0000259" key="3">
    <source>
        <dbReference type="PROSITE" id="PS50003"/>
    </source>
</evidence>
<dbReference type="InterPro" id="IPR033511">
    <property type="entry name" value="Cdc24/Scd1_PH_dom"/>
</dbReference>
<dbReference type="InterPro" id="IPR011993">
    <property type="entry name" value="PH-like_dom_sf"/>
</dbReference>
<dbReference type="GO" id="GO:0000935">
    <property type="term" value="C:division septum"/>
    <property type="evidence" value="ECO:0007669"/>
    <property type="project" value="TreeGrafter"/>
</dbReference>
<organism evidence="5 6">
    <name type="scientific">Calocera viscosa (strain TUFC12733)</name>
    <dbReference type="NCBI Taxonomy" id="1330018"/>
    <lineage>
        <taxon>Eukaryota</taxon>
        <taxon>Fungi</taxon>
        <taxon>Dikarya</taxon>
        <taxon>Basidiomycota</taxon>
        <taxon>Agaricomycotina</taxon>
        <taxon>Dacrymycetes</taxon>
        <taxon>Dacrymycetales</taxon>
        <taxon>Dacrymycetaceae</taxon>
        <taxon>Calocera</taxon>
    </lineage>
</organism>
<dbReference type="OrthoDB" id="299997at2759"/>
<feature type="compositionally biased region" description="Polar residues" evidence="2">
    <location>
        <begin position="419"/>
        <end position="430"/>
    </location>
</feature>
<dbReference type="Gene3D" id="3.40.50.410">
    <property type="entry name" value="von Willebrand factor, type A domain"/>
    <property type="match status" value="1"/>
</dbReference>
<feature type="compositionally biased region" description="Polar residues" evidence="2">
    <location>
        <begin position="683"/>
        <end position="714"/>
    </location>
</feature>
<evidence type="ECO:0000259" key="4">
    <source>
        <dbReference type="PROSITE" id="PS50089"/>
    </source>
</evidence>
<dbReference type="PROSITE" id="PS50003">
    <property type="entry name" value="PH_DOMAIN"/>
    <property type="match status" value="1"/>
</dbReference>
<dbReference type="GO" id="GO:0005085">
    <property type="term" value="F:guanyl-nucleotide exchange factor activity"/>
    <property type="evidence" value="ECO:0007669"/>
    <property type="project" value="InterPro"/>
</dbReference>
<dbReference type="PANTHER" id="PTHR47339:SF1">
    <property type="entry name" value="CELL DIVISION CONTROL PROTEIN 24"/>
    <property type="match status" value="1"/>
</dbReference>
<dbReference type="SUPFAM" id="SSF57850">
    <property type="entry name" value="RING/U-box"/>
    <property type="match status" value="1"/>
</dbReference>
<feature type="compositionally biased region" description="Basic and acidic residues" evidence="2">
    <location>
        <begin position="404"/>
        <end position="417"/>
    </location>
</feature>
<name>A0A167SCP8_CALVF</name>
<dbReference type="Gene3D" id="3.30.40.10">
    <property type="entry name" value="Zinc/RING finger domain, C3HC4 (zinc finger)"/>
    <property type="match status" value="1"/>
</dbReference>
<feature type="region of interest" description="Disordered" evidence="2">
    <location>
        <begin position="283"/>
        <end position="342"/>
    </location>
</feature>
<dbReference type="InterPro" id="IPR001849">
    <property type="entry name" value="PH_domain"/>
</dbReference>
<feature type="compositionally biased region" description="Polar residues" evidence="2">
    <location>
        <begin position="735"/>
        <end position="748"/>
    </location>
</feature>
<dbReference type="GO" id="GO:0043332">
    <property type="term" value="C:mating projection tip"/>
    <property type="evidence" value="ECO:0007669"/>
    <property type="project" value="TreeGrafter"/>
</dbReference>
<dbReference type="EMBL" id="KV417266">
    <property type="protein sequence ID" value="KZP01790.1"/>
    <property type="molecule type" value="Genomic_DNA"/>
</dbReference>
<dbReference type="InterPro" id="IPR001841">
    <property type="entry name" value="Znf_RING"/>
</dbReference>
<dbReference type="InterPro" id="IPR036465">
    <property type="entry name" value="vWFA_dom_sf"/>
</dbReference>
<dbReference type="Pfam" id="PF15411">
    <property type="entry name" value="PH_10"/>
    <property type="match status" value="1"/>
</dbReference>
<evidence type="ECO:0008006" key="7">
    <source>
        <dbReference type="Google" id="ProtNLM"/>
    </source>
</evidence>
<feature type="compositionally biased region" description="Low complexity" evidence="2">
    <location>
        <begin position="749"/>
        <end position="760"/>
    </location>
</feature>
<evidence type="ECO:0000256" key="2">
    <source>
        <dbReference type="SAM" id="MobiDB-lite"/>
    </source>
</evidence>
<dbReference type="SMART" id="SM00233">
    <property type="entry name" value="PH"/>
    <property type="match status" value="1"/>
</dbReference>
<keyword evidence="1" id="KW-0479">Metal-binding</keyword>
<feature type="compositionally biased region" description="Polar residues" evidence="2">
    <location>
        <begin position="112"/>
        <end position="127"/>
    </location>
</feature>
<reference evidence="5 6" key="1">
    <citation type="journal article" date="2016" name="Mol. Biol. Evol.">
        <title>Comparative Genomics of Early-Diverging Mushroom-Forming Fungi Provides Insights into the Origins of Lignocellulose Decay Capabilities.</title>
        <authorList>
            <person name="Nagy L.G."/>
            <person name="Riley R."/>
            <person name="Tritt A."/>
            <person name="Adam C."/>
            <person name="Daum C."/>
            <person name="Floudas D."/>
            <person name="Sun H."/>
            <person name="Yadav J.S."/>
            <person name="Pangilinan J."/>
            <person name="Larsson K.H."/>
            <person name="Matsuura K."/>
            <person name="Barry K."/>
            <person name="Labutti K."/>
            <person name="Kuo R."/>
            <person name="Ohm R.A."/>
            <person name="Bhattacharya S.S."/>
            <person name="Shirouzu T."/>
            <person name="Yoshinaga Y."/>
            <person name="Martin F.M."/>
            <person name="Grigoriev I.V."/>
            <person name="Hibbett D.S."/>
        </authorList>
    </citation>
    <scope>NUCLEOTIDE SEQUENCE [LARGE SCALE GENOMIC DNA]</scope>
    <source>
        <strain evidence="5 6">TUFC12733</strain>
    </source>
</reference>
<dbReference type="InterPro" id="IPR053026">
    <property type="entry name" value="CDC42_GEF"/>
</dbReference>
<sequence>MSRKWQPSNWGRHRDTNSNTSHSSTPTPGSQPHSSHRDSYSTNASRSAFSFSIVNQTGAQPPGRASAFSLFPSSVSIRSNISSFSNPTERDSGPTRYGGHPTLPTIYGGDSLPSTPNVPAYDSSYTRRPSPSLSPQELPPTQPLKVPRRQAPDTQSIISSTSSYTSHPYAAMAPIPQAVVAAPVEEEDDCPVCLEPLSFSFRIPGEKPHIVPECGHALHEACFSAVYGPPASRNGPGRKTNLGVCGVCRRPMKVGDGDSSKNNKLAALTGMGDKRLQATTQLYPGIDSQGRTRSGDTPTFMPGRPGARTPAVNDSQNPMDDDPLEPLRSPPGSTHSNLSGQQGVYVTTPGIQVRPEFPTIPRNGQPTQAMTCIVIVELPSRKPPELKSPVSRNRMEPNWGMDPRGMRGRDYEQEREPVSASSASHRSQPQPWEREDRANGGSIDAGPMSPISPRELIDQHTPHSPVVPLPIVDDAPNPAFQRIADDLKARIADWKGHELHQMGSLQMFDILKVRRDAQIREFYVYLFREAIICVIEEKKKGLNRLLGGGNLSSSSSNGLDGNGKGTLRLKGRIYIKHIRTVSESDEKDPEHSLTVHMDDESFILIYPDRNSMQNWARKVLALVEDNRRRDALANGATDKGSDPECEPGPPVAIMNGSKAARLLGGGPSSRDGRDGASLAPSASGVTTMSDSAASATEDSLLHSSQRSTMSSMVTGASPGAQYARAPNGHMRLQKAPSTSSLQHSPSYNSLASPMSAASAPNVPTGQPSNNLPPLPHPGLDLVVIVSLPTPHAWQFAAGSASLKLNVVRSTLDFILANMGPRDRLSFVSFEVGLAGRVRKTPFLGAGKPSSRRRLESFISAMGKDVDDEFLVAPSKEEKTDVVTAVNHALDVVLQRKARNYISGMILVSDAADTMRRAQMDLVLARTEAANVPIHSFGWGRSHDPASLWLMSNHTQGTYTYIKDWYDLRECLAGLLGGFFSMGLLNMKLHLKVVDGTRFRIRKVAGGPLTVVSSTGRDVDVEIGELRYGERKEMLVELELDNQSDPAARGRGLSVLSEADELRQRGPLNATDQFVQRMGLDTMSLSDGPTLVDGMMDRMIDEVPVFEVDGSFFDPVSAKNVSRLVHPVLLTVTLLPFNGRPQTPSAQSDPYIVRRRMELLASEMMTRALVLVSRKNFDQAGRILGETQRILRTVLHSVTQSLPPPTAGSMGRSRRELLVLGTVRALQSVLQDIQILLDALEDTRDEFAYDQRNFGAQQAMILRDQKSWTGRTATEKLFFNSELAPDMVQRSSDWLARD</sequence>
<keyword evidence="1" id="KW-0862">Zinc</keyword>
<keyword evidence="6" id="KW-1185">Reference proteome</keyword>
<dbReference type="SUPFAM" id="SSF53300">
    <property type="entry name" value="vWA-like"/>
    <property type="match status" value="1"/>
</dbReference>
<dbReference type="GO" id="GO:0005634">
    <property type="term" value="C:nucleus"/>
    <property type="evidence" value="ECO:0007669"/>
    <property type="project" value="TreeGrafter"/>
</dbReference>
<feature type="region of interest" description="Disordered" evidence="2">
    <location>
        <begin position="1"/>
        <end position="45"/>
    </location>
</feature>
<dbReference type="GO" id="GO:0031106">
    <property type="term" value="P:septin ring organization"/>
    <property type="evidence" value="ECO:0007669"/>
    <property type="project" value="TreeGrafter"/>
</dbReference>